<keyword evidence="4" id="KW-1185">Reference proteome</keyword>
<dbReference type="InterPro" id="IPR013538">
    <property type="entry name" value="ASHA1/2-like_C"/>
</dbReference>
<name>A0A6I6MSL9_9CAUL</name>
<protein>
    <submittedName>
        <fullName evidence="3">Activator of Hsp90 ATPase</fullName>
    </submittedName>
</protein>
<dbReference type="InterPro" id="IPR023393">
    <property type="entry name" value="START-like_dom_sf"/>
</dbReference>
<accession>A0A6I6MSL9</accession>
<comment type="similarity">
    <text evidence="1">Belongs to the AHA1 family.</text>
</comment>
<evidence type="ECO:0000256" key="1">
    <source>
        <dbReference type="ARBA" id="ARBA00006817"/>
    </source>
</evidence>
<gene>
    <name evidence="3" type="ORF">DSM104635_03197</name>
</gene>
<evidence type="ECO:0000259" key="2">
    <source>
        <dbReference type="Pfam" id="PF08327"/>
    </source>
</evidence>
<sequence length="156" mass="17993">MSAKLADDELLISRTFDAPASLMFELWTDPVHFKNWMGPGKYECRHAEMDLRVGGAYRGMIYADDTGEGWFGGVYREIEPNTRLVFTFKWDSGPSGELETLVTITFREERDGRTTMTFHQTPFMNVERRDSHIGGWNSAFTKFGEYVEKLARETTQ</sequence>
<proteinExistence type="inferred from homology"/>
<dbReference type="RefSeq" id="WP_158767135.1">
    <property type="nucleotide sequence ID" value="NZ_CP047045.1"/>
</dbReference>
<organism evidence="3 4">
    <name type="scientific">Terricaulis silvestris</name>
    <dbReference type="NCBI Taxonomy" id="2686094"/>
    <lineage>
        <taxon>Bacteria</taxon>
        <taxon>Pseudomonadati</taxon>
        <taxon>Pseudomonadota</taxon>
        <taxon>Alphaproteobacteria</taxon>
        <taxon>Caulobacterales</taxon>
        <taxon>Caulobacteraceae</taxon>
        <taxon>Terricaulis</taxon>
    </lineage>
</organism>
<feature type="domain" description="Activator of Hsp90 ATPase homologue 1/2-like C-terminal" evidence="2">
    <location>
        <begin position="17"/>
        <end position="148"/>
    </location>
</feature>
<evidence type="ECO:0000313" key="3">
    <source>
        <dbReference type="EMBL" id="QGZ96338.1"/>
    </source>
</evidence>
<evidence type="ECO:0000313" key="4">
    <source>
        <dbReference type="Proteomes" id="UP000431269"/>
    </source>
</evidence>
<dbReference type="Gene3D" id="3.30.530.20">
    <property type="match status" value="1"/>
</dbReference>
<dbReference type="AlphaFoldDB" id="A0A6I6MSL9"/>
<dbReference type="SUPFAM" id="SSF55961">
    <property type="entry name" value="Bet v1-like"/>
    <property type="match status" value="1"/>
</dbReference>
<dbReference type="Pfam" id="PF08327">
    <property type="entry name" value="AHSA1"/>
    <property type="match status" value="1"/>
</dbReference>
<dbReference type="Proteomes" id="UP000431269">
    <property type="component" value="Chromosome"/>
</dbReference>
<dbReference type="EMBL" id="CP047045">
    <property type="protein sequence ID" value="QGZ96338.1"/>
    <property type="molecule type" value="Genomic_DNA"/>
</dbReference>
<dbReference type="KEGG" id="tsv:DSM104635_03197"/>
<reference evidence="4" key="1">
    <citation type="submission" date="2019-12" db="EMBL/GenBank/DDBJ databases">
        <title>Complete genome of Terracaulis silvestris 0127_4.</title>
        <authorList>
            <person name="Vieira S."/>
            <person name="Riedel T."/>
            <person name="Sproer C."/>
            <person name="Pascual J."/>
            <person name="Boedeker C."/>
            <person name="Overmann J."/>
        </authorList>
    </citation>
    <scope>NUCLEOTIDE SEQUENCE [LARGE SCALE GENOMIC DNA]</scope>
    <source>
        <strain evidence="4">0127_4</strain>
    </source>
</reference>